<dbReference type="InterPro" id="IPR026866">
    <property type="entry name" value="CR006_AAA"/>
</dbReference>
<dbReference type="AlphaFoldDB" id="A0A1I5FCJ5"/>
<dbReference type="EMBL" id="FOVJ01000012">
    <property type="protein sequence ID" value="SFO21457.1"/>
    <property type="molecule type" value="Genomic_DNA"/>
</dbReference>
<evidence type="ECO:0000259" key="1">
    <source>
        <dbReference type="Pfam" id="PF13166"/>
    </source>
</evidence>
<name>A0A1I5FCJ5_9PROT</name>
<dbReference type="Gene3D" id="3.40.50.300">
    <property type="entry name" value="P-loop containing nucleotide triphosphate hydrolases"/>
    <property type="match status" value="1"/>
</dbReference>
<dbReference type="RefSeq" id="WP_074798744.1">
    <property type="nucleotide sequence ID" value="NZ_FOVJ01000012.1"/>
</dbReference>
<evidence type="ECO:0000313" key="2">
    <source>
        <dbReference type="EMBL" id="SFO21457.1"/>
    </source>
</evidence>
<evidence type="ECO:0000313" key="3">
    <source>
        <dbReference type="Proteomes" id="UP000183107"/>
    </source>
</evidence>
<organism evidence="2 3">
    <name type="scientific">Nitrosospira briensis</name>
    <dbReference type="NCBI Taxonomy" id="35799"/>
    <lineage>
        <taxon>Bacteria</taxon>
        <taxon>Pseudomonadati</taxon>
        <taxon>Pseudomonadota</taxon>
        <taxon>Betaproteobacteria</taxon>
        <taxon>Nitrosomonadales</taxon>
        <taxon>Nitrosomonadaceae</taxon>
        <taxon>Nitrosospira</taxon>
    </lineage>
</organism>
<dbReference type="OrthoDB" id="9795565at2"/>
<accession>A0A1I5FCJ5</accession>
<dbReference type="PANTHER" id="PTHR32182">
    <property type="entry name" value="DNA REPLICATION AND REPAIR PROTEIN RECF"/>
    <property type="match status" value="1"/>
</dbReference>
<dbReference type="Pfam" id="PF13166">
    <property type="entry name" value="AAA_13"/>
    <property type="match status" value="1"/>
</dbReference>
<dbReference type="CDD" id="cd00267">
    <property type="entry name" value="ABC_ATPase"/>
    <property type="match status" value="1"/>
</dbReference>
<dbReference type="SUPFAM" id="SSF52540">
    <property type="entry name" value="P-loop containing nucleoside triphosphate hydrolases"/>
    <property type="match status" value="1"/>
</dbReference>
<proteinExistence type="predicted"/>
<gene>
    <name evidence="2" type="ORF">SAMN05216386_2961</name>
</gene>
<feature type="domain" description="Protein CR006 P-loop" evidence="1">
    <location>
        <begin position="23"/>
        <end position="615"/>
    </location>
</feature>
<protein>
    <submittedName>
        <fullName evidence="2">Wobble nucleotide-excising tRNase</fullName>
    </submittedName>
</protein>
<dbReference type="Proteomes" id="UP000183107">
    <property type="component" value="Unassembled WGS sequence"/>
</dbReference>
<dbReference type="PANTHER" id="PTHR32182:SF0">
    <property type="entry name" value="DNA REPLICATION AND REPAIR PROTEIN RECF"/>
    <property type="match status" value="1"/>
</dbReference>
<reference evidence="3" key="1">
    <citation type="submission" date="2016-10" db="EMBL/GenBank/DDBJ databases">
        <authorList>
            <person name="Varghese N."/>
        </authorList>
    </citation>
    <scope>NUCLEOTIDE SEQUENCE [LARGE SCALE GENOMIC DNA]</scope>
    <source>
        <strain evidence="3">Nsp8</strain>
    </source>
</reference>
<keyword evidence="3" id="KW-1185">Reference proteome</keyword>
<dbReference type="GO" id="GO:0000731">
    <property type="term" value="P:DNA synthesis involved in DNA repair"/>
    <property type="evidence" value="ECO:0007669"/>
    <property type="project" value="TreeGrafter"/>
</dbReference>
<dbReference type="InterPro" id="IPR027417">
    <property type="entry name" value="P-loop_NTPase"/>
</dbReference>
<dbReference type="GO" id="GO:0006302">
    <property type="term" value="P:double-strand break repair"/>
    <property type="evidence" value="ECO:0007669"/>
    <property type="project" value="TreeGrafter"/>
</dbReference>
<sequence>MLKKIIYIKNVGRFRNSQIGGDTSLAKYSFIFGANGFGKTTICSILRSLKTTDAGYVLGRKTLGVSEAPSIDLLTSNGNIRFNGSAWSVAYSNLAIFDGIFISQNVHSGDVVDIDQKRNLYRVIIGEAGVSLAEQELKLAGEGRAKTTEISNTAKAIQTHLLSGIKLESFIALPKIDDMDEQIAVQESRLTAIREATTIKTRPSLARLELPALPDGFTALLAKTIGDITKDAEHQINVHLAAHGMTLSNGANWIVQGIDHSSESCPFCGQAVDGLSLITAYQTVFSDSYKALRGAITAMKVTIDHAFGDTALARLDTLAEQHKGGIEFWSKYCQLDTAALDYPASIASAIKSLNEASLALIERKIREPLEAILVDDVFMKAMGGYEVEKEKVDAFNQAVHQANALITAKKTEVGTADFSAANAELARMKAVKTRHSVSVAKLCDDYSRLILQKTGIENQKMRVRQQLELHTRGVVKPYQQRINDFLDAFNAGFRIAETKHTYAGGIATSSYQLIINQTAIDIGGGNTPHHIPSFKNTLSAGDRSTLALAFFLAHLKRDGSLANKIVVFDDPFNSQDAFRRRQTIHEIVKIAGKCVQVLVLSHDAAFLKLIWEKCPASERAALTLADHGQFGSKIAAFNLEKACQGRTATDIDDLQAFVTNGAGKHIDIIRKMRTVLETYMLTTYPLYFDEGDWLGEVVRKIRESGSAHSAAPLYDELNQINDYTAQYHHGENFTDATPDQIDPIELGGFSRRTLRIVNALQA</sequence>